<dbReference type="InterPro" id="IPR036318">
    <property type="entry name" value="FAD-bd_PCMH-like_sf"/>
</dbReference>
<reference evidence="2" key="1">
    <citation type="submission" date="2020-06" db="EMBL/GenBank/DDBJ databases">
        <title>Legume-microbial interactions unlock mineral nutrients during tropical forest succession.</title>
        <authorList>
            <person name="Epihov D.Z."/>
        </authorList>
    </citation>
    <scope>NUCLEOTIDE SEQUENCE [LARGE SCALE GENOMIC DNA]</scope>
    <source>
        <strain evidence="2">Pan2503</strain>
    </source>
</reference>
<comment type="caution">
    <text evidence="2">The sequence shown here is derived from an EMBL/GenBank/DDBJ whole genome shotgun (WGS) entry which is preliminary data.</text>
</comment>
<sequence length="80" mass="8801">MRGSMAIDAVEELLGVHFGEEADETVTTLAGLLNHVTGKVPASGDKIEMEGHRFEVVEANQRKVLRVRIRKQMTAVPTKT</sequence>
<dbReference type="GO" id="GO:0050660">
    <property type="term" value="F:flavin adenine dinucleotide binding"/>
    <property type="evidence" value="ECO:0007669"/>
    <property type="project" value="InterPro"/>
</dbReference>
<dbReference type="PANTHER" id="PTHR43099">
    <property type="entry name" value="UPF0053 PROTEIN YRKA"/>
    <property type="match status" value="1"/>
</dbReference>
<keyword evidence="3" id="KW-1185">Reference proteome</keyword>
<dbReference type="InterPro" id="IPR016169">
    <property type="entry name" value="FAD-bd_PCMH_sub2"/>
</dbReference>
<evidence type="ECO:0000313" key="2">
    <source>
        <dbReference type="EMBL" id="MBA0088355.1"/>
    </source>
</evidence>
<gene>
    <name evidence="2" type="ORF">HRJ53_25500</name>
</gene>
<dbReference type="Gene3D" id="3.30.465.10">
    <property type="match status" value="1"/>
</dbReference>
<dbReference type="Pfam" id="PF03471">
    <property type="entry name" value="CorC_HlyC"/>
    <property type="match status" value="1"/>
</dbReference>
<dbReference type="PANTHER" id="PTHR43099:SF5">
    <property type="entry name" value="HLYC_CORC FAMILY TRANSPORTER"/>
    <property type="match status" value="1"/>
</dbReference>
<dbReference type="EMBL" id="JACDQQ010002460">
    <property type="protein sequence ID" value="MBA0088355.1"/>
    <property type="molecule type" value="Genomic_DNA"/>
</dbReference>
<dbReference type="SUPFAM" id="SSF56176">
    <property type="entry name" value="FAD-binding/transporter-associated domain-like"/>
    <property type="match status" value="1"/>
</dbReference>
<feature type="domain" description="Transporter-associated" evidence="1">
    <location>
        <begin position="1"/>
        <end position="73"/>
    </location>
</feature>
<accession>A0A7V8NVM8</accession>
<dbReference type="Proteomes" id="UP000567293">
    <property type="component" value="Unassembled WGS sequence"/>
</dbReference>
<dbReference type="SMART" id="SM01091">
    <property type="entry name" value="CorC_HlyC"/>
    <property type="match status" value="1"/>
</dbReference>
<dbReference type="InterPro" id="IPR051676">
    <property type="entry name" value="UPF0053_domain"/>
</dbReference>
<name>A0A7V8NVM8_9BACT</name>
<protein>
    <recommendedName>
        <fullName evidence="1">Transporter-associated domain-containing protein</fullName>
    </recommendedName>
</protein>
<organism evidence="2 3">
    <name type="scientific">Candidatus Acidiferrum panamense</name>
    <dbReference type="NCBI Taxonomy" id="2741543"/>
    <lineage>
        <taxon>Bacteria</taxon>
        <taxon>Pseudomonadati</taxon>
        <taxon>Acidobacteriota</taxon>
        <taxon>Terriglobia</taxon>
        <taxon>Candidatus Acidiferrales</taxon>
        <taxon>Candidatus Acidiferrum</taxon>
    </lineage>
</organism>
<evidence type="ECO:0000313" key="3">
    <source>
        <dbReference type="Proteomes" id="UP000567293"/>
    </source>
</evidence>
<proteinExistence type="predicted"/>
<evidence type="ECO:0000259" key="1">
    <source>
        <dbReference type="SMART" id="SM01091"/>
    </source>
</evidence>
<dbReference type="AlphaFoldDB" id="A0A7V8NVM8"/>
<dbReference type="InterPro" id="IPR005170">
    <property type="entry name" value="Transptr-assoc_dom"/>
</dbReference>